<dbReference type="RefSeq" id="WP_380964418.1">
    <property type="nucleotide sequence ID" value="NZ_JBHTCO010000004.1"/>
</dbReference>
<keyword evidence="3" id="KW-0479">Metal-binding</keyword>
<sequence length="344" mass="36862">MNDVRLIPFEVKEVVEQSDEVIPQGVQLIEAPNVWKESEEGKGVVVAVIDTGCDANHPDLKGRIIDGKNFTTDYNSDEKNFLDNNGHGTHVCGTIAANKDKEGVVGVAPEASLLVLKALTKDGSGQFEWITDAVNYAVDWKGPNNEKVSVISMSLGGPQEVPELHKAIKRAVENNILVVCAAGNEGDGRDDTPELSYPGDYNEVIEVGAVDFDRKIAEFSNSNDEIDVVAPGVDIISTYMGGKYAKLSGTSMATPHVSGALALLINKSNKRFKRELTEPEIYAQLIKNTVTCGFPASAEGNGLVALATAEKADRVISALNPQKDKEVAKAIAAYSKENLPIGKP</sequence>
<evidence type="ECO:0000256" key="2">
    <source>
        <dbReference type="ARBA" id="ARBA00022670"/>
    </source>
</evidence>
<evidence type="ECO:0000256" key="1">
    <source>
        <dbReference type="ARBA" id="ARBA00011073"/>
    </source>
</evidence>
<evidence type="ECO:0000256" key="3">
    <source>
        <dbReference type="ARBA" id="ARBA00022723"/>
    </source>
</evidence>
<accession>A0ABW2PUS1</accession>
<dbReference type="InterPro" id="IPR034202">
    <property type="entry name" value="Subtilisin_Carlsberg-like"/>
</dbReference>
<gene>
    <name evidence="9" type="ORF">ACFQRG_05160</name>
</gene>
<dbReference type="EMBL" id="JBHTCO010000004">
    <property type="protein sequence ID" value="MFC7392365.1"/>
    <property type="molecule type" value="Genomic_DNA"/>
</dbReference>
<keyword evidence="10" id="KW-1185">Reference proteome</keyword>
<dbReference type="InterPro" id="IPR022398">
    <property type="entry name" value="Peptidase_S8_His-AS"/>
</dbReference>
<comment type="caution">
    <text evidence="9">The sequence shown here is derived from an EMBL/GenBank/DDBJ whole genome shotgun (WGS) entry which is preliminary data.</text>
</comment>
<evidence type="ECO:0000256" key="7">
    <source>
        <dbReference type="RuleBase" id="RU003355"/>
    </source>
</evidence>
<protein>
    <submittedName>
        <fullName evidence="9">S8 family peptidase</fullName>
    </submittedName>
</protein>
<dbReference type="InterPro" id="IPR036852">
    <property type="entry name" value="Peptidase_S8/S53_dom_sf"/>
</dbReference>
<dbReference type="Proteomes" id="UP001596505">
    <property type="component" value="Unassembled WGS sequence"/>
</dbReference>
<keyword evidence="2 6" id="KW-0645">Protease</keyword>
<feature type="active site" description="Charge relay system" evidence="6">
    <location>
        <position position="251"/>
    </location>
</feature>
<reference evidence="10" key="1">
    <citation type="journal article" date="2019" name="Int. J. Syst. Evol. Microbiol.">
        <title>The Global Catalogue of Microorganisms (GCM) 10K type strain sequencing project: providing services to taxonomists for standard genome sequencing and annotation.</title>
        <authorList>
            <consortium name="The Broad Institute Genomics Platform"/>
            <consortium name="The Broad Institute Genome Sequencing Center for Infectious Disease"/>
            <person name="Wu L."/>
            <person name="Ma J."/>
        </authorList>
    </citation>
    <scope>NUCLEOTIDE SEQUENCE [LARGE SCALE GENOMIC DNA]</scope>
    <source>
        <strain evidence="10">CGMCC 1.16305</strain>
    </source>
</reference>
<dbReference type="PROSITE" id="PS00136">
    <property type="entry name" value="SUBTILASE_ASP"/>
    <property type="match status" value="1"/>
</dbReference>
<dbReference type="Pfam" id="PF00082">
    <property type="entry name" value="Peptidase_S8"/>
    <property type="match status" value="1"/>
</dbReference>
<evidence type="ECO:0000313" key="10">
    <source>
        <dbReference type="Proteomes" id="UP001596505"/>
    </source>
</evidence>
<dbReference type="InterPro" id="IPR000209">
    <property type="entry name" value="Peptidase_S8/S53_dom"/>
</dbReference>
<evidence type="ECO:0000256" key="5">
    <source>
        <dbReference type="ARBA" id="ARBA00022825"/>
    </source>
</evidence>
<evidence type="ECO:0000259" key="8">
    <source>
        <dbReference type="Pfam" id="PF00082"/>
    </source>
</evidence>
<feature type="active site" description="Charge relay system" evidence="6">
    <location>
        <position position="50"/>
    </location>
</feature>
<organism evidence="9 10">
    <name type="scientific">Scopulibacillus cellulosilyticus</name>
    <dbReference type="NCBI Taxonomy" id="2665665"/>
    <lineage>
        <taxon>Bacteria</taxon>
        <taxon>Bacillati</taxon>
        <taxon>Bacillota</taxon>
        <taxon>Bacilli</taxon>
        <taxon>Bacillales</taxon>
        <taxon>Sporolactobacillaceae</taxon>
        <taxon>Scopulibacillus</taxon>
    </lineage>
</organism>
<proteinExistence type="inferred from homology"/>
<dbReference type="Gene3D" id="3.40.50.200">
    <property type="entry name" value="Peptidase S8/S53 domain"/>
    <property type="match status" value="1"/>
</dbReference>
<comment type="similarity">
    <text evidence="1 6 7">Belongs to the peptidase S8 family.</text>
</comment>
<dbReference type="SUPFAM" id="SSF52743">
    <property type="entry name" value="Subtilisin-like"/>
    <property type="match status" value="1"/>
</dbReference>
<dbReference type="InterPro" id="IPR023828">
    <property type="entry name" value="Peptidase_S8_Ser-AS"/>
</dbReference>
<feature type="domain" description="Peptidase S8/S53" evidence="8">
    <location>
        <begin position="41"/>
        <end position="291"/>
    </location>
</feature>
<keyword evidence="4 6" id="KW-0378">Hydrolase</keyword>
<dbReference type="PANTHER" id="PTHR43806">
    <property type="entry name" value="PEPTIDASE S8"/>
    <property type="match status" value="1"/>
</dbReference>
<dbReference type="CDD" id="cd07477">
    <property type="entry name" value="Peptidases_S8_Subtilisin_subset"/>
    <property type="match status" value="1"/>
</dbReference>
<dbReference type="PANTHER" id="PTHR43806:SF11">
    <property type="entry name" value="CEREVISIN-RELATED"/>
    <property type="match status" value="1"/>
</dbReference>
<evidence type="ECO:0000313" key="9">
    <source>
        <dbReference type="EMBL" id="MFC7392365.1"/>
    </source>
</evidence>
<dbReference type="PROSITE" id="PS00138">
    <property type="entry name" value="SUBTILASE_SER"/>
    <property type="match status" value="1"/>
</dbReference>
<feature type="active site" description="Charge relay system" evidence="6">
    <location>
        <position position="87"/>
    </location>
</feature>
<evidence type="ECO:0000256" key="6">
    <source>
        <dbReference type="PROSITE-ProRule" id="PRU01240"/>
    </source>
</evidence>
<dbReference type="InterPro" id="IPR050131">
    <property type="entry name" value="Peptidase_S8_subtilisin-like"/>
</dbReference>
<evidence type="ECO:0000256" key="4">
    <source>
        <dbReference type="ARBA" id="ARBA00022801"/>
    </source>
</evidence>
<dbReference type="PROSITE" id="PS51892">
    <property type="entry name" value="SUBTILASE"/>
    <property type="match status" value="1"/>
</dbReference>
<dbReference type="InterPro" id="IPR015500">
    <property type="entry name" value="Peptidase_S8_subtilisin-rel"/>
</dbReference>
<keyword evidence="5 6" id="KW-0720">Serine protease</keyword>
<dbReference type="InterPro" id="IPR023827">
    <property type="entry name" value="Peptidase_S8_Asp-AS"/>
</dbReference>
<name>A0ABW2PUS1_9BACL</name>
<dbReference type="PROSITE" id="PS00137">
    <property type="entry name" value="SUBTILASE_HIS"/>
    <property type="match status" value="1"/>
</dbReference>
<dbReference type="PRINTS" id="PR00723">
    <property type="entry name" value="SUBTILISIN"/>
</dbReference>